<gene>
    <name evidence="7" type="ORF">CPU12_03750</name>
</gene>
<reference evidence="7 8" key="1">
    <citation type="submission" date="2017-09" db="EMBL/GenBank/DDBJ databases">
        <title>Arcobacter canalis sp. nov., a new species isolated from a water canal contaminated with urban sewage.</title>
        <authorList>
            <person name="Perez-Cataluna A."/>
            <person name="Salas-Masso N."/>
            <person name="Figueras M.J."/>
        </authorList>
    </citation>
    <scope>NUCLEOTIDE SEQUENCE [LARGE SCALE GENOMIC DNA]</scope>
    <source>
        <strain evidence="7 8">F98-3</strain>
    </source>
</reference>
<feature type="signal peptide" evidence="5">
    <location>
        <begin position="1"/>
        <end position="17"/>
    </location>
</feature>
<feature type="chain" id="PRO_5013659496" evidence="5">
    <location>
        <begin position="18"/>
        <end position="109"/>
    </location>
</feature>
<dbReference type="PROSITE" id="PS51007">
    <property type="entry name" value="CYTC"/>
    <property type="match status" value="1"/>
</dbReference>
<name>A0A2G1DJX6_9BACT</name>
<sequence length="109" mass="12499">MKTVLFVSVLAATSLLASNSTDYTKGKQVFDKWCVHCHGIGMPATNALRIVYKETNISPVLEQRKDLDAEFVKFIVRHGRYSMPFFRKTEINDEQLKNLALYLSTKNKK</sequence>
<keyword evidence="3 4" id="KW-0408">Iron</keyword>
<evidence type="ECO:0000256" key="1">
    <source>
        <dbReference type="ARBA" id="ARBA00022617"/>
    </source>
</evidence>
<proteinExistence type="predicted"/>
<dbReference type="Pfam" id="PF13442">
    <property type="entry name" value="Cytochrome_CBB3"/>
    <property type="match status" value="1"/>
</dbReference>
<evidence type="ECO:0000256" key="4">
    <source>
        <dbReference type="PROSITE-ProRule" id="PRU00433"/>
    </source>
</evidence>
<evidence type="ECO:0000313" key="7">
    <source>
        <dbReference type="EMBL" id="PHO18792.1"/>
    </source>
</evidence>
<keyword evidence="2 4" id="KW-0479">Metal-binding</keyword>
<dbReference type="GO" id="GO:0046872">
    <property type="term" value="F:metal ion binding"/>
    <property type="evidence" value="ECO:0007669"/>
    <property type="project" value="UniProtKB-KW"/>
</dbReference>
<dbReference type="EMBL" id="NXFY01000004">
    <property type="protein sequence ID" value="PHO18792.1"/>
    <property type="molecule type" value="Genomic_DNA"/>
</dbReference>
<evidence type="ECO:0000259" key="6">
    <source>
        <dbReference type="PROSITE" id="PS51007"/>
    </source>
</evidence>
<dbReference type="GO" id="GO:0020037">
    <property type="term" value="F:heme binding"/>
    <property type="evidence" value="ECO:0007669"/>
    <property type="project" value="InterPro"/>
</dbReference>
<dbReference type="SUPFAM" id="SSF46626">
    <property type="entry name" value="Cytochrome c"/>
    <property type="match status" value="1"/>
</dbReference>
<evidence type="ECO:0000256" key="2">
    <source>
        <dbReference type="ARBA" id="ARBA00022723"/>
    </source>
</evidence>
<dbReference type="Gene3D" id="1.10.760.10">
    <property type="entry name" value="Cytochrome c-like domain"/>
    <property type="match status" value="1"/>
</dbReference>
<organism evidence="7 8">
    <name type="scientific">Malaciobacter molluscorum LMG 25693</name>
    <dbReference type="NCBI Taxonomy" id="870501"/>
    <lineage>
        <taxon>Bacteria</taxon>
        <taxon>Pseudomonadati</taxon>
        <taxon>Campylobacterota</taxon>
        <taxon>Epsilonproteobacteria</taxon>
        <taxon>Campylobacterales</taxon>
        <taxon>Arcobacteraceae</taxon>
        <taxon>Malaciobacter</taxon>
    </lineage>
</organism>
<dbReference type="AlphaFoldDB" id="A0A2G1DJX6"/>
<keyword evidence="8" id="KW-1185">Reference proteome</keyword>
<dbReference type="InterPro" id="IPR009056">
    <property type="entry name" value="Cyt_c-like_dom"/>
</dbReference>
<dbReference type="InterPro" id="IPR036909">
    <property type="entry name" value="Cyt_c-like_dom_sf"/>
</dbReference>
<feature type="domain" description="Cytochrome c" evidence="6">
    <location>
        <begin position="21"/>
        <end position="107"/>
    </location>
</feature>
<dbReference type="GO" id="GO:0009055">
    <property type="term" value="F:electron transfer activity"/>
    <property type="evidence" value="ECO:0007669"/>
    <property type="project" value="InterPro"/>
</dbReference>
<protein>
    <submittedName>
        <fullName evidence="7">p-cresol methylhydroxylase</fullName>
    </submittedName>
</protein>
<evidence type="ECO:0000256" key="3">
    <source>
        <dbReference type="ARBA" id="ARBA00023004"/>
    </source>
</evidence>
<evidence type="ECO:0000256" key="5">
    <source>
        <dbReference type="SAM" id="SignalP"/>
    </source>
</evidence>
<comment type="caution">
    <text evidence="7">The sequence shown here is derived from an EMBL/GenBank/DDBJ whole genome shotgun (WGS) entry which is preliminary data.</text>
</comment>
<evidence type="ECO:0000313" key="8">
    <source>
        <dbReference type="Proteomes" id="UP000221222"/>
    </source>
</evidence>
<keyword evidence="1 4" id="KW-0349">Heme</keyword>
<keyword evidence="5" id="KW-0732">Signal</keyword>
<accession>A0A2G1DJX6</accession>
<dbReference type="Proteomes" id="UP000221222">
    <property type="component" value="Unassembled WGS sequence"/>
</dbReference>